<sequence length="333" mass="33902">MTDLRDARLRQALDAAPDAGLQPQARTREAIHAAARAAVQPAWRRWWRPVGRSGTPWAAAFATLMVATLVTVLWNDEEVPGARTEPAGERVAAAPQAAAKPEVPAAPAVQPAPQPAPPPAPTVLPESAKAPAPAPRPGLAITPQGRAASPSVVPAPAAPSAPSAPAVAPAPAPATAPPAAMADAAQPAPQALEERRSAPALARAPAPPPAAAPPAPLAAAAPAARARAEAATFTQVRVEAGGRSLVLPADQAGLLPALVVRLFASPAAANGATAGTASLRLELARGNEALGVLERLGEHWRWTPVEPGQVPRLLRPAASLDEDLREEVARLLR</sequence>
<comment type="caution">
    <text evidence="2">The sequence shown here is derived from an EMBL/GenBank/DDBJ whole genome shotgun (WGS) entry which is preliminary data.</text>
</comment>
<reference evidence="2 3" key="1">
    <citation type="submission" date="2020-10" db="EMBL/GenBank/DDBJ databases">
        <title>Ramlibacter sp. HM2 16S ribosomal RNA gene Genome sequencing and assembly.</title>
        <authorList>
            <person name="Kang M."/>
        </authorList>
    </citation>
    <scope>NUCLEOTIDE SEQUENCE [LARGE SCALE GENOMIC DNA]</scope>
    <source>
        <strain evidence="2 3">HM2</strain>
    </source>
</reference>
<proteinExistence type="predicted"/>
<feature type="region of interest" description="Disordered" evidence="1">
    <location>
        <begin position="81"/>
        <end position="218"/>
    </location>
</feature>
<keyword evidence="3" id="KW-1185">Reference proteome</keyword>
<evidence type="ECO:0000256" key="1">
    <source>
        <dbReference type="SAM" id="MobiDB-lite"/>
    </source>
</evidence>
<feature type="compositionally biased region" description="Low complexity" evidence="1">
    <location>
        <begin position="91"/>
        <end position="109"/>
    </location>
</feature>
<dbReference type="Proteomes" id="UP000806285">
    <property type="component" value="Unassembled WGS sequence"/>
</dbReference>
<evidence type="ECO:0000313" key="3">
    <source>
        <dbReference type="Proteomes" id="UP000806285"/>
    </source>
</evidence>
<feature type="compositionally biased region" description="Low complexity" evidence="1">
    <location>
        <begin position="147"/>
        <end position="167"/>
    </location>
</feature>
<feature type="compositionally biased region" description="Pro residues" evidence="1">
    <location>
        <begin position="110"/>
        <end position="122"/>
    </location>
</feature>
<dbReference type="RefSeq" id="WP_193675855.1">
    <property type="nucleotide sequence ID" value="NZ_JADDIV010000002.1"/>
</dbReference>
<feature type="compositionally biased region" description="Pro residues" evidence="1">
    <location>
        <begin position="205"/>
        <end position="216"/>
    </location>
</feature>
<gene>
    <name evidence="2" type="ORF">IM787_06640</name>
</gene>
<evidence type="ECO:0008006" key="4">
    <source>
        <dbReference type="Google" id="ProtNLM"/>
    </source>
</evidence>
<dbReference type="EMBL" id="JADDIV010000002">
    <property type="protein sequence ID" value="MBE7367234.1"/>
    <property type="molecule type" value="Genomic_DNA"/>
</dbReference>
<accession>A0ABR9S296</accession>
<organism evidence="2 3">
    <name type="scientific">Ramlibacter pallidus</name>
    <dbReference type="NCBI Taxonomy" id="2780087"/>
    <lineage>
        <taxon>Bacteria</taxon>
        <taxon>Pseudomonadati</taxon>
        <taxon>Pseudomonadota</taxon>
        <taxon>Betaproteobacteria</taxon>
        <taxon>Burkholderiales</taxon>
        <taxon>Comamonadaceae</taxon>
        <taxon>Ramlibacter</taxon>
    </lineage>
</organism>
<evidence type="ECO:0000313" key="2">
    <source>
        <dbReference type="EMBL" id="MBE7367234.1"/>
    </source>
</evidence>
<protein>
    <recommendedName>
        <fullName evidence="4">Meckel syndrome type 1 protein</fullName>
    </recommendedName>
</protein>
<feature type="compositionally biased region" description="Low complexity" evidence="1">
    <location>
        <begin position="177"/>
        <end position="191"/>
    </location>
</feature>
<name>A0ABR9S296_9BURK</name>
<dbReference type="PRINTS" id="PR01217">
    <property type="entry name" value="PRICHEXTENSN"/>
</dbReference>